<keyword evidence="4 6" id="KW-0472">Membrane</keyword>
<feature type="region of interest" description="Disordered" evidence="5">
    <location>
        <begin position="320"/>
        <end position="365"/>
    </location>
</feature>
<evidence type="ECO:0000256" key="1">
    <source>
        <dbReference type="ARBA" id="ARBA00004141"/>
    </source>
</evidence>
<sequence>MLSATEKHSRLAVLGTVIFYMVVAISMTLLNKSVLSSTPMPVFLLFCQSSIAVCLLGVENALGPFKTPKFDINIARELVPLTFVNVLGLIFNNACLQYVDASFHQVARGLVLPFTIIVTIIVLHHYPSPLALMAALVVTFGFFSGVLFDPNHASSAASASVAGSAKHSSLGIAFGAMSSVSSACHAVLIKRGLQTVSNSPIGLSYYNNILSTIALIPLLIVSGELPGVLKLIRSPEAATFYQGAGLTGIFGFLISLASFMSIKVTSPVTHMISSAARGVLQTILAVYIFGDVMSHGRIISIFLIVSGSMLYVYAKNEDAKRSSSSTSSSIPLSAQDYDQTSDPKALESGDLHAIHRDKEDREGYR</sequence>
<feature type="transmembrane region" description="Helical" evidence="6">
    <location>
        <begin position="42"/>
        <end position="58"/>
    </location>
</feature>
<gene>
    <name evidence="8" type="ORF">IAR55_002211</name>
</gene>
<feature type="transmembrane region" description="Helical" evidence="6">
    <location>
        <begin position="271"/>
        <end position="290"/>
    </location>
</feature>
<dbReference type="Proteomes" id="UP001388673">
    <property type="component" value="Unassembled WGS sequence"/>
</dbReference>
<feature type="compositionally biased region" description="Polar residues" evidence="5">
    <location>
        <begin position="330"/>
        <end position="342"/>
    </location>
</feature>
<feature type="compositionally biased region" description="Basic and acidic residues" evidence="5">
    <location>
        <begin position="344"/>
        <end position="365"/>
    </location>
</feature>
<protein>
    <recommendedName>
        <fullName evidence="7">Sugar phosphate transporter domain-containing protein</fullName>
    </recommendedName>
</protein>
<accession>A0AAW0Z0Z7</accession>
<dbReference type="GO" id="GO:0016020">
    <property type="term" value="C:membrane"/>
    <property type="evidence" value="ECO:0007669"/>
    <property type="project" value="UniProtKB-SubCell"/>
</dbReference>
<evidence type="ECO:0000259" key="7">
    <source>
        <dbReference type="Pfam" id="PF03151"/>
    </source>
</evidence>
<dbReference type="GeneID" id="92179470"/>
<dbReference type="SUPFAM" id="SSF103481">
    <property type="entry name" value="Multidrug resistance efflux transporter EmrE"/>
    <property type="match status" value="1"/>
</dbReference>
<evidence type="ECO:0000256" key="3">
    <source>
        <dbReference type="ARBA" id="ARBA00022989"/>
    </source>
</evidence>
<dbReference type="PANTHER" id="PTHR11132">
    <property type="entry name" value="SOLUTE CARRIER FAMILY 35"/>
    <property type="match status" value="1"/>
</dbReference>
<evidence type="ECO:0000256" key="6">
    <source>
        <dbReference type="SAM" id="Phobius"/>
    </source>
</evidence>
<feature type="transmembrane region" description="Helical" evidence="6">
    <location>
        <begin position="240"/>
        <end position="259"/>
    </location>
</feature>
<proteinExistence type="predicted"/>
<feature type="transmembrane region" description="Helical" evidence="6">
    <location>
        <begin position="130"/>
        <end position="148"/>
    </location>
</feature>
<dbReference type="RefSeq" id="XP_066804017.1">
    <property type="nucleotide sequence ID" value="XM_066945328.1"/>
</dbReference>
<feature type="transmembrane region" description="Helical" evidence="6">
    <location>
        <begin position="296"/>
        <end position="314"/>
    </location>
</feature>
<evidence type="ECO:0000256" key="4">
    <source>
        <dbReference type="ARBA" id="ARBA00023136"/>
    </source>
</evidence>
<comment type="subcellular location">
    <subcellularLocation>
        <location evidence="1">Membrane</location>
        <topology evidence="1">Multi-pass membrane protein</topology>
    </subcellularLocation>
</comment>
<evidence type="ECO:0000256" key="2">
    <source>
        <dbReference type="ARBA" id="ARBA00022692"/>
    </source>
</evidence>
<comment type="caution">
    <text evidence="8">The sequence shown here is derived from an EMBL/GenBank/DDBJ whole genome shotgun (WGS) entry which is preliminary data.</text>
</comment>
<feature type="transmembrane region" description="Helical" evidence="6">
    <location>
        <begin position="78"/>
        <end position="99"/>
    </location>
</feature>
<dbReference type="KEGG" id="kne:92179470"/>
<keyword evidence="9" id="KW-1185">Reference proteome</keyword>
<evidence type="ECO:0000313" key="8">
    <source>
        <dbReference type="EMBL" id="KAK8861392.1"/>
    </source>
</evidence>
<feature type="transmembrane region" description="Helical" evidence="6">
    <location>
        <begin position="201"/>
        <end position="220"/>
    </location>
</feature>
<keyword evidence="3 6" id="KW-1133">Transmembrane helix</keyword>
<dbReference type="AlphaFoldDB" id="A0AAW0Z0Z7"/>
<feature type="transmembrane region" description="Helical" evidence="6">
    <location>
        <begin position="12"/>
        <end position="30"/>
    </location>
</feature>
<organism evidence="8 9">
    <name type="scientific">Kwoniella newhampshirensis</name>
    <dbReference type="NCBI Taxonomy" id="1651941"/>
    <lineage>
        <taxon>Eukaryota</taxon>
        <taxon>Fungi</taxon>
        <taxon>Dikarya</taxon>
        <taxon>Basidiomycota</taxon>
        <taxon>Agaricomycotina</taxon>
        <taxon>Tremellomycetes</taxon>
        <taxon>Tremellales</taxon>
        <taxon>Cryptococcaceae</taxon>
        <taxon>Kwoniella</taxon>
    </lineage>
</organism>
<feature type="transmembrane region" description="Helical" evidence="6">
    <location>
        <begin position="168"/>
        <end position="189"/>
    </location>
</feature>
<dbReference type="Pfam" id="PF03151">
    <property type="entry name" value="TPT"/>
    <property type="match status" value="1"/>
</dbReference>
<evidence type="ECO:0000256" key="5">
    <source>
        <dbReference type="SAM" id="MobiDB-lite"/>
    </source>
</evidence>
<dbReference type="InterPro" id="IPR050186">
    <property type="entry name" value="TPT_transporter"/>
</dbReference>
<feature type="domain" description="Sugar phosphate transporter" evidence="7">
    <location>
        <begin position="17"/>
        <end position="311"/>
    </location>
</feature>
<keyword evidence="2 6" id="KW-0812">Transmembrane</keyword>
<dbReference type="EMBL" id="JBCAWK010000004">
    <property type="protein sequence ID" value="KAK8861392.1"/>
    <property type="molecule type" value="Genomic_DNA"/>
</dbReference>
<evidence type="ECO:0000313" key="9">
    <source>
        <dbReference type="Proteomes" id="UP001388673"/>
    </source>
</evidence>
<reference evidence="8 9" key="1">
    <citation type="journal article" date="2024" name="bioRxiv">
        <title>Comparative genomics of Cryptococcus and Kwoniella reveals pathogenesis evolution and contrasting karyotype dynamics via intercentromeric recombination or chromosome fusion.</title>
        <authorList>
            <person name="Coelho M.A."/>
            <person name="David-Palma M."/>
            <person name="Shea T."/>
            <person name="Bowers K."/>
            <person name="McGinley-Smith S."/>
            <person name="Mohammad A.W."/>
            <person name="Gnirke A."/>
            <person name="Yurkov A.M."/>
            <person name="Nowrousian M."/>
            <person name="Sun S."/>
            <person name="Cuomo C.A."/>
            <person name="Heitman J."/>
        </authorList>
    </citation>
    <scope>NUCLEOTIDE SEQUENCE [LARGE SCALE GENOMIC DNA]</scope>
    <source>
        <strain evidence="8 9">CBS 13917</strain>
    </source>
</reference>
<dbReference type="InterPro" id="IPR037185">
    <property type="entry name" value="EmrE-like"/>
</dbReference>
<feature type="transmembrane region" description="Helical" evidence="6">
    <location>
        <begin position="105"/>
        <end position="123"/>
    </location>
</feature>
<name>A0AAW0Z0Z7_9TREE</name>
<dbReference type="InterPro" id="IPR004853">
    <property type="entry name" value="Sugar_P_trans_dom"/>
</dbReference>